<evidence type="ECO:0000313" key="2">
    <source>
        <dbReference type="RefSeq" id="XP_015187402.1"/>
    </source>
</evidence>
<dbReference type="Proteomes" id="UP000694924">
    <property type="component" value="Unplaced"/>
</dbReference>
<sequence>MPTVSETLIKHRIKNVIRRFKFQELEDAVLPVFPETTWKRLRSQLVKQHEQFITANVVCVLEKIMNDNNLKEKELERRLMRLELIDVSRHKRKFWYTYSISGSINEPPHIGTIDFKQTVKEKISRLKFTTKKLEVDAVVLNGIMYLSIKYVMQNNFKTPANYFAIFLGKKYIFSAQKKVLQGFVDAITQSMGYNKNKSLDLNGRNLMSLMRLLRIRKQGAVSLLDIMNKPMYKNAKPIIRKTGIDFTQERQRRKFLENRFGVDPPTLDTLVIKEANTSIYDREIASRLPNNTIKIGWQFRSENIAIFLINLFERGILLPPLPSYISNLMFMGRNTLTLEESQYCNN</sequence>
<evidence type="ECO:0000313" key="1">
    <source>
        <dbReference type="Proteomes" id="UP000694924"/>
    </source>
</evidence>
<dbReference type="PANTHER" id="PTHR46790">
    <property type="entry name" value="CENTROMERE PROTEIN N"/>
    <property type="match status" value="1"/>
</dbReference>
<organism evidence="1 2">
    <name type="scientific">Polistes dominula</name>
    <name type="common">European paper wasp</name>
    <name type="synonym">Vespa dominula</name>
    <dbReference type="NCBI Taxonomy" id="743375"/>
    <lineage>
        <taxon>Eukaryota</taxon>
        <taxon>Metazoa</taxon>
        <taxon>Ecdysozoa</taxon>
        <taxon>Arthropoda</taxon>
        <taxon>Hexapoda</taxon>
        <taxon>Insecta</taxon>
        <taxon>Pterygota</taxon>
        <taxon>Neoptera</taxon>
        <taxon>Endopterygota</taxon>
        <taxon>Hymenoptera</taxon>
        <taxon>Apocrita</taxon>
        <taxon>Aculeata</taxon>
        <taxon>Vespoidea</taxon>
        <taxon>Vespidae</taxon>
        <taxon>Polistinae</taxon>
        <taxon>Polistini</taxon>
        <taxon>Polistes</taxon>
    </lineage>
</organism>
<dbReference type="GeneID" id="107072181"/>
<dbReference type="InterPro" id="IPR052011">
    <property type="entry name" value="CENP-NAC/CAD_complex"/>
</dbReference>
<dbReference type="RefSeq" id="XP_015187402.1">
    <property type="nucleotide sequence ID" value="XM_015331916.1"/>
</dbReference>
<dbReference type="PANTHER" id="PTHR46790:SF1">
    <property type="entry name" value="CENTROMERE PROTEIN N"/>
    <property type="match status" value="1"/>
</dbReference>
<gene>
    <name evidence="2" type="primary">LOC107072181</name>
</gene>
<name>A0ABM1J4L4_POLDO</name>
<reference evidence="2" key="1">
    <citation type="submission" date="2025-08" db="UniProtKB">
        <authorList>
            <consortium name="RefSeq"/>
        </authorList>
    </citation>
    <scope>IDENTIFICATION</scope>
    <source>
        <tissue evidence="2">Whole body</tissue>
    </source>
</reference>
<proteinExistence type="predicted"/>
<keyword evidence="1" id="KW-1185">Reference proteome</keyword>
<accession>A0ABM1J4L4</accession>
<protein>
    <submittedName>
        <fullName evidence="2">Uncharacterized protein LOC107072181 isoform X1</fullName>
    </submittedName>
</protein>